<organism evidence="2 3">
    <name type="scientific">Clonostachys solani</name>
    <dbReference type="NCBI Taxonomy" id="160281"/>
    <lineage>
        <taxon>Eukaryota</taxon>
        <taxon>Fungi</taxon>
        <taxon>Dikarya</taxon>
        <taxon>Ascomycota</taxon>
        <taxon>Pezizomycotina</taxon>
        <taxon>Sordariomycetes</taxon>
        <taxon>Hypocreomycetidae</taxon>
        <taxon>Hypocreales</taxon>
        <taxon>Bionectriaceae</taxon>
        <taxon>Clonostachys</taxon>
    </lineage>
</organism>
<evidence type="ECO:0000256" key="1">
    <source>
        <dbReference type="SAM" id="MobiDB-lite"/>
    </source>
</evidence>
<evidence type="ECO:0000313" key="2">
    <source>
        <dbReference type="EMBL" id="CAH0052419.1"/>
    </source>
</evidence>
<gene>
    <name evidence="2" type="ORF">CSOL1703_00015540</name>
</gene>
<accession>A0A9P0EL00</accession>
<comment type="caution">
    <text evidence="2">The sequence shown here is derived from an EMBL/GenBank/DDBJ whole genome shotgun (WGS) entry which is preliminary data.</text>
</comment>
<dbReference type="EMBL" id="CABFOC020000044">
    <property type="protein sequence ID" value="CAH0052419.1"/>
    <property type="molecule type" value="Genomic_DNA"/>
</dbReference>
<name>A0A9P0EL00_9HYPO</name>
<dbReference type="AlphaFoldDB" id="A0A9P0EL00"/>
<sequence>MDSGSPPSFLSLPIHVRKRIYFFAGLTRECPIVMIPPSPAITRSTLNRDPAETRLDDGLVCNFASRNRGRGLGLHMPHESRECECPEVPKQLLLINKALHGEIRDILYGENQFVLRARRPDDLELLYKLSDDALRALSHLLIRLNSWPCYRGHSSDLLYKLRSTSQCLTCEAPVSKSDGQIFVDPEKSKSMETWSNFCQRLASCLAPGRLNLEFICDVGDLRTGEKFAESLQVLRQQLKSCAIRLGRRRDARLRSLARSTAANLTASQPESEESPFPFLLLPHEVRLRVLSYTNLGPHGPFKPEWSDITIKRGKFSQSYPKDDRSLVYRRACCLDCSFTKLDCTCPLNYSSVSPNCTCRDLPLDLLRVNQQMNTEAAQVLFATNMFSFEGPFTDTLKMLRSLDPASLKLFRRIRFRFEAGQIFKWRTYKQSWTDLISFIGQNFDTPRLFIVFDTNVDSQSCRERHHDQTIMNTVYDGYVFFMQEMKAHITVLLDFHVTLGVFHYLERIFEKHILGQEYDSHRGNQYSKPARIFEADPDDDDDDSEEEALIGVRF</sequence>
<protein>
    <submittedName>
        <fullName evidence="2">Uncharacterized protein</fullName>
    </submittedName>
</protein>
<dbReference type="PANTHER" id="PTHR42085">
    <property type="entry name" value="F-BOX DOMAIN-CONTAINING PROTEIN"/>
    <property type="match status" value="1"/>
</dbReference>
<dbReference type="PANTHER" id="PTHR42085:SF2">
    <property type="entry name" value="F-BOX DOMAIN-CONTAINING PROTEIN"/>
    <property type="match status" value="1"/>
</dbReference>
<dbReference type="Proteomes" id="UP000775872">
    <property type="component" value="Unassembled WGS sequence"/>
</dbReference>
<dbReference type="OrthoDB" id="2099276at2759"/>
<proteinExistence type="predicted"/>
<feature type="compositionally biased region" description="Acidic residues" evidence="1">
    <location>
        <begin position="535"/>
        <end position="548"/>
    </location>
</feature>
<reference evidence="2" key="1">
    <citation type="submission" date="2021-10" db="EMBL/GenBank/DDBJ databases">
        <authorList>
            <person name="Piombo E."/>
        </authorList>
    </citation>
    <scope>NUCLEOTIDE SEQUENCE</scope>
</reference>
<keyword evidence="3" id="KW-1185">Reference proteome</keyword>
<dbReference type="InterPro" id="IPR038883">
    <property type="entry name" value="AN11006-like"/>
</dbReference>
<evidence type="ECO:0000313" key="3">
    <source>
        <dbReference type="Proteomes" id="UP000775872"/>
    </source>
</evidence>
<feature type="region of interest" description="Disordered" evidence="1">
    <location>
        <begin position="532"/>
        <end position="554"/>
    </location>
</feature>